<dbReference type="RefSeq" id="WP_057895264.1">
    <property type="nucleotide sequence ID" value="NZ_AZEH01000014.1"/>
</dbReference>
<protein>
    <recommendedName>
        <fullName evidence="1">Microbial-type PARG catalytic domain-containing protein</fullName>
    </recommendedName>
</protein>
<dbReference type="AlphaFoldDB" id="A0A0R1MDQ2"/>
<name>A0A0R1MDQ2_9LACO</name>
<evidence type="ECO:0000313" key="3">
    <source>
        <dbReference type="Proteomes" id="UP000051686"/>
    </source>
</evidence>
<dbReference type="InterPro" id="IPR012664">
    <property type="entry name" value="CHP02452"/>
</dbReference>
<dbReference type="PANTHER" id="PTHR35596:SF1">
    <property type="entry name" value="MICROBIAL-TYPE PARG CATALYTIC DOMAIN-CONTAINING PROTEIN"/>
    <property type="match status" value="1"/>
</dbReference>
<accession>A0A0R1MDQ2</accession>
<dbReference type="EMBL" id="AZEH01000014">
    <property type="protein sequence ID" value="KRL06223.1"/>
    <property type="molecule type" value="Genomic_DNA"/>
</dbReference>
<dbReference type="InterPro" id="IPR019261">
    <property type="entry name" value="PARG_cat_microbial"/>
</dbReference>
<keyword evidence="3" id="KW-1185">Reference proteome</keyword>
<dbReference type="NCBIfam" id="TIGR02452">
    <property type="entry name" value="TIGR02452 family protein"/>
    <property type="match status" value="1"/>
</dbReference>
<comment type="caution">
    <text evidence="2">The sequence shown here is derived from an EMBL/GenBank/DDBJ whole genome shotgun (WGS) entry which is preliminary data.</text>
</comment>
<dbReference type="PANTHER" id="PTHR35596">
    <property type="entry name" value="DUF2263 DOMAIN-CONTAINING PROTEIN"/>
    <property type="match status" value="1"/>
</dbReference>
<dbReference type="PATRIC" id="fig|1423777.3.peg.234"/>
<dbReference type="OrthoDB" id="9806181at2"/>
<evidence type="ECO:0000259" key="1">
    <source>
        <dbReference type="Pfam" id="PF10021"/>
    </source>
</evidence>
<dbReference type="STRING" id="1423777.FD46_GL000224"/>
<dbReference type="Pfam" id="PF10021">
    <property type="entry name" value="PARG_cat_microb"/>
    <property type="match status" value="1"/>
</dbReference>
<gene>
    <name evidence="2" type="ORF">FD46_GL000224</name>
</gene>
<feature type="domain" description="Microbial-type PARG catalytic" evidence="1">
    <location>
        <begin position="39"/>
        <end position="145"/>
    </location>
</feature>
<proteinExistence type="predicted"/>
<reference evidence="2 3" key="1">
    <citation type="journal article" date="2015" name="Genome Announc.">
        <title>Expanding the biotechnology potential of lactobacilli through comparative genomics of 213 strains and associated genera.</title>
        <authorList>
            <person name="Sun Z."/>
            <person name="Harris H.M."/>
            <person name="McCann A."/>
            <person name="Guo C."/>
            <person name="Argimon S."/>
            <person name="Zhang W."/>
            <person name="Yang X."/>
            <person name="Jeffery I.B."/>
            <person name="Cooney J.C."/>
            <person name="Kagawa T.F."/>
            <person name="Liu W."/>
            <person name="Song Y."/>
            <person name="Salvetti E."/>
            <person name="Wrobel A."/>
            <person name="Rasinkangas P."/>
            <person name="Parkhill J."/>
            <person name="Rea M.C."/>
            <person name="O'Sullivan O."/>
            <person name="Ritari J."/>
            <person name="Douillard F.P."/>
            <person name="Paul Ross R."/>
            <person name="Yang R."/>
            <person name="Briner A.E."/>
            <person name="Felis G.E."/>
            <person name="de Vos W.M."/>
            <person name="Barrangou R."/>
            <person name="Klaenhammer T.R."/>
            <person name="Caufield P.W."/>
            <person name="Cui Y."/>
            <person name="Zhang H."/>
            <person name="O'Toole P.W."/>
        </authorList>
    </citation>
    <scope>NUCLEOTIDE SEQUENCE [LARGE SCALE GENOMIC DNA]</scope>
    <source>
        <strain evidence="2 3">DSM 19972</strain>
    </source>
</reference>
<evidence type="ECO:0000313" key="2">
    <source>
        <dbReference type="EMBL" id="KRL06223.1"/>
    </source>
</evidence>
<dbReference type="InterPro" id="IPR043472">
    <property type="entry name" value="Macro_dom-like"/>
</dbReference>
<sequence length="268" mass="30373">METKSEDLKKIGHHTMNLYQIEMNELKQRSILIEKLIPKTGAISPFKLTALNIKVVDENVLLRIRLENSQDAKVGVLNFASPVVPGGNFLEGVNAQEQTLCRNSFLYPELLKYKKNYYRLNQKNPHNFFYSPAFIFGQNIKILRDETEKSYLSKECLVDVLSIAAPDVKAMRKHGLQVKKDEIEKDLEVKVKQILRQFKLSGDTILIMGAFGCGSFGNDPQLVARIFKKQLYTGEFAGCFSDTFFSIYNDPVSLAAFSAVFAKKSITN</sequence>
<organism evidence="2 3">
    <name type="scientific">Liquorilactobacillus oeni DSM 19972</name>
    <dbReference type="NCBI Taxonomy" id="1423777"/>
    <lineage>
        <taxon>Bacteria</taxon>
        <taxon>Bacillati</taxon>
        <taxon>Bacillota</taxon>
        <taxon>Bacilli</taxon>
        <taxon>Lactobacillales</taxon>
        <taxon>Lactobacillaceae</taxon>
        <taxon>Liquorilactobacillus</taxon>
    </lineage>
</organism>
<dbReference type="Gene3D" id="3.40.220.10">
    <property type="entry name" value="Leucine Aminopeptidase, subunit E, domain 1"/>
    <property type="match status" value="1"/>
</dbReference>
<dbReference type="Proteomes" id="UP000051686">
    <property type="component" value="Unassembled WGS sequence"/>
</dbReference>